<dbReference type="EMBL" id="QFFM01000041">
    <property type="protein sequence ID" value="PWG62076.1"/>
    <property type="molecule type" value="Genomic_DNA"/>
</dbReference>
<reference evidence="2 3" key="1">
    <citation type="journal article" date="2018" name="Int. J. Syst. Evol. Microbiol.">
        <title>Bifidobacterium callitrichidarum sp. nov. from the faeces of the emperor tamarin (Saguinus imperator).</title>
        <authorList>
            <person name="Modesto M."/>
            <person name="Michelini S."/>
            <person name="Sansosti M.C."/>
            <person name="De Filippo C."/>
            <person name="Cavalieri D."/>
            <person name="Qvirist L."/>
            <person name="Andlid T."/>
            <person name="Spiezio C."/>
            <person name="Sandri C."/>
            <person name="Pascarelli S."/>
            <person name="Sgorbati B."/>
            <person name="Mattarelli P."/>
        </authorList>
    </citation>
    <scope>NUCLEOTIDE SEQUENCE [LARGE SCALE GENOMIC DNA]</scope>
    <source>
        <strain evidence="2 3">TRI 5</strain>
    </source>
</reference>
<feature type="region of interest" description="Disordered" evidence="1">
    <location>
        <begin position="1"/>
        <end position="24"/>
    </location>
</feature>
<keyword evidence="3" id="KW-1185">Reference proteome</keyword>
<evidence type="ECO:0000256" key="1">
    <source>
        <dbReference type="SAM" id="MobiDB-lite"/>
    </source>
</evidence>
<comment type="caution">
    <text evidence="2">The sequence shown here is derived from an EMBL/GenBank/DDBJ whole genome shotgun (WGS) entry which is preliminary data.</text>
</comment>
<sequence>MQTALEQATSKAESDPLPVRSEKTRSEATTVVIGLYSKIVEGNYPGVGNQTVLRKLVDFTNQHTR</sequence>
<dbReference type="Proteomes" id="UP000245876">
    <property type="component" value="Unassembled WGS sequence"/>
</dbReference>
<accession>A0A2U2MYR4</accession>
<dbReference type="AlphaFoldDB" id="A0A2U2MYR4"/>
<evidence type="ECO:0000313" key="2">
    <source>
        <dbReference type="EMBL" id="PWG62076.1"/>
    </source>
</evidence>
<gene>
    <name evidence="2" type="ORF">DF196_12680</name>
</gene>
<proteinExistence type="predicted"/>
<name>A0A2U2MYR4_9BIFI</name>
<evidence type="ECO:0000313" key="3">
    <source>
        <dbReference type="Proteomes" id="UP000245876"/>
    </source>
</evidence>
<organism evidence="2 3">
    <name type="scientific">Bifidobacterium callitrichidarum</name>
    <dbReference type="NCBI Taxonomy" id="2052941"/>
    <lineage>
        <taxon>Bacteria</taxon>
        <taxon>Bacillati</taxon>
        <taxon>Actinomycetota</taxon>
        <taxon>Actinomycetes</taxon>
        <taxon>Bifidobacteriales</taxon>
        <taxon>Bifidobacteriaceae</taxon>
        <taxon>Bifidobacterium</taxon>
    </lineage>
</organism>
<feature type="compositionally biased region" description="Polar residues" evidence="1">
    <location>
        <begin position="1"/>
        <end position="11"/>
    </location>
</feature>
<protein>
    <submittedName>
        <fullName evidence="2">Uncharacterized protein</fullName>
    </submittedName>
</protein>